<keyword evidence="5 7" id="KW-0560">Oxidoreductase</keyword>
<dbReference type="InterPro" id="IPR006176">
    <property type="entry name" value="3-OHacyl-CoA_DH_NAD-bd"/>
</dbReference>
<name>A0ABP9L833_9RHOB</name>
<dbReference type="Pfam" id="PF02737">
    <property type="entry name" value="3HCDH_N"/>
    <property type="match status" value="1"/>
</dbReference>
<feature type="domain" description="3-hydroxyacyl-CoA dehydrogenase NAD binding" evidence="9">
    <location>
        <begin position="4"/>
        <end position="177"/>
    </location>
</feature>
<dbReference type="Gene3D" id="1.10.1040.10">
    <property type="entry name" value="N-(1-d-carboxylethyl)-l-norvaline Dehydrogenase, domain 2"/>
    <property type="match status" value="1"/>
</dbReference>
<dbReference type="Pfam" id="PF13279">
    <property type="entry name" value="4HBT_2"/>
    <property type="match status" value="1"/>
</dbReference>
<comment type="catalytic activity">
    <reaction evidence="7">
        <text>carnitine + NAD(+) = 3-dehydrocarnitine + NADH + H(+)</text>
        <dbReference type="Rhea" id="RHEA:19265"/>
        <dbReference type="ChEBI" id="CHEBI:15378"/>
        <dbReference type="ChEBI" id="CHEBI:17126"/>
        <dbReference type="ChEBI" id="CHEBI:57540"/>
        <dbReference type="ChEBI" id="CHEBI:57885"/>
        <dbReference type="ChEBI" id="CHEBI:57945"/>
        <dbReference type="EC" id="1.1.1.108"/>
    </reaction>
</comment>
<dbReference type="InterPro" id="IPR006108">
    <property type="entry name" value="3HC_DH_C"/>
</dbReference>
<dbReference type="InterPro" id="IPR029069">
    <property type="entry name" value="HotDog_dom_sf"/>
</dbReference>
<reference evidence="11" key="1">
    <citation type="journal article" date="2019" name="Int. J. Syst. Evol. Microbiol.">
        <title>The Global Catalogue of Microorganisms (GCM) 10K type strain sequencing project: providing services to taxonomists for standard genome sequencing and annotation.</title>
        <authorList>
            <consortium name="The Broad Institute Genomics Platform"/>
            <consortium name="The Broad Institute Genome Sequencing Center for Infectious Disease"/>
            <person name="Wu L."/>
            <person name="Ma J."/>
        </authorList>
    </citation>
    <scope>NUCLEOTIDE SEQUENCE [LARGE SCALE GENOMIC DNA]</scope>
    <source>
        <strain evidence="11">JCM 18015</strain>
    </source>
</reference>
<evidence type="ECO:0000256" key="1">
    <source>
        <dbReference type="ARBA" id="ARBA00004496"/>
    </source>
</evidence>
<evidence type="ECO:0000259" key="8">
    <source>
        <dbReference type="Pfam" id="PF00725"/>
    </source>
</evidence>
<gene>
    <name evidence="10" type="ORF">GCM10023209_14010</name>
</gene>
<keyword evidence="4 7" id="KW-0963">Cytoplasm</keyword>
<accession>A0ABP9L833</accession>
<dbReference type="InterPro" id="IPR008927">
    <property type="entry name" value="6-PGluconate_DH-like_C_sf"/>
</dbReference>
<comment type="pathway">
    <text evidence="2 7">Amine and polyamine metabolism; carnitine metabolism.</text>
</comment>
<dbReference type="RefSeq" id="WP_259549973.1">
    <property type="nucleotide sequence ID" value="NZ_BAABHW010000002.1"/>
</dbReference>
<dbReference type="EC" id="1.1.1.108" evidence="7"/>
<dbReference type="Proteomes" id="UP001499910">
    <property type="component" value="Unassembled WGS sequence"/>
</dbReference>
<dbReference type="NCBIfam" id="NF005716">
    <property type="entry name" value="PRK07531.1"/>
    <property type="match status" value="1"/>
</dbReference>
<organism evidence="10 11">
    <name type="scientific">[Roseibacterium] beibuensis</name>
    <dbReference type="NCBI Taxonomy" id="1193142"/>
    <lineage>
        <taxon>Bacteria</taxon>
        <taxon>Pseudomonadati</taxon>
        <taxon>Pseudomonadota</taxon>
        <taxon>Alphaproteobacteria</taxon>
        <taxon>Rhodobacterales</taxon>
        <taxon>Roseobacteraceae</taxon>
        <taxon>Roseicyclus</taxon>
    </lineage>
</organism>
<protein>
    <recommendedName>
        <fullName evidence="7">L-carnitine dehydrogenase</fullName>
        <shortName evidence="7">CDH</shortName>
        <shortName evidence="7">L-CDH</shortName>
        <ecNumber evidence="7">1.1.1.108</ecNumber>
    </recommendedName>
</protein>
<dbReference type="HAMAP" id="MF_02129">
    <property type="entry name" value="L_carnitine_dehydrog"/>
    <property type="match status" value="1"/>
</dbReference>
<feature type="binding site" evidence="7">
    <location>
        <begin position="9"/>
        <end position="14"/>
    </location>
    <ligand>
        <name>NAD(+)</name>
        <dbReference type="ChEBI" id="CHEBI:57540"/>
    </ligand>
</feature>
<dbReference type="SUPFAM" id="SSF51735">
    <property type="entry name" value="NAD(P)-binding Rossmann-fold domains"/>
    <property type="match status" value="1"/>
</dbReference>
<dbReference type="SUPFAM" id="SSF48179">
    <property type="entry name" value="6-phosphogluconate dehydrogenase C-terminal domain-like"/>
    <property type="match status" value="1"/>
</dbReference>
<feature type="domain" description="3-hydroxyacyl-CoA dehydrogenase C-terminal" evidence="8">
    <location>
        <begin position="185"/>
        <end position="251"/>
    </location>
</feature>
<evidence type="ECO:0000256" key="3">
    <source>
        <dbReference type="ARBA" id="ARBA00011738"/>
    </source>
</evidence>
<comment type="subunit">
    <text evidence="3 7">Homodimer.</text>
</comment>
<dbReference type="PANTHER" id="PTHR48075:SF5">
    <property type="entry name" value="3-HYDROXYBUTYRYL-COA DEHYDROGENASE"/>
    <property type="match status" value="1"/>
</dbReference>
<comment type="subcellular location">
    <subcellularLocation>
        <location evidence="1 7">Cytoplasm</location>
    </subcellularLocation>
</comment>
<dbReference type="InterPro" id="IPR013328">
    <property type="entry name" value="6PGD_dom2"/>
</dbReference>
<dbReference type="Pfam" id="PF00725">
    <property type="entry name" value="3HCDH"/>
    <property type="match status" value="1"/>
</dbReference>
<comment type="caution">
    <text evidence="10">The sequence shown here is derived from an EMBL/GenBank/DDBJ whole genome shotgun (WGS) entry which is preliminary data.</text>
</comment>
<dbReference type="Gene3D" id="3.40.50.720">
    <property type="entry name" value="NAD(P)-binding Rossmann-like Domain"/>
    <property type="match status" value="1"/>
</dbReference>
<dbReference type="CDD" id="cd00586">
    <property type="entry name" value="4HBT"/>
    <property type="match status" value="1"/>
</dbReference>
<evidence type="ECO:0000313" key="10">
    <source>
        <dbReference type="EMBL" id="GAA5070887.1"/>
    </source>
</evidence>
<evidence type="ECO:0000256" key="5">
    <source>
        <dbReference type="ARBA" id="ARBA00023002"/>
    </source>
</evidence>
<comment type="function">
    <text evidence="7">Catalyzes the NAD(+)-dependent oxidation of L-carnitine to 3-dehydrocarnitine.</text>
</comment>
<evidence type="ECO:0000256" key="7">
    <source>
        <dbReference type="HAMAP-Rule" id="MF_02129"/>
    </source>
</evidence>
<evidence type="ECO:0000313" key="11">
    <source>
        <dbReference type="Proteomes" id="UP001499910"/>
    </source>
</evidence>
<proteinExistence type="inferred from homology"/>
<dbReference type="EMBL" id="BAABHW010000002">
    <property type="protein sequence ID" value="GAA5070887.1"/>
    <property type="molecule type" value="Genomic_DNA"/>
</dbReference>
<evidence type="ECO:0000256" key="6">
    <source>
        <dbReference type="ARBA" id="ARBA00023027"/>
    </source>
</evidence>
<keyword evidence="11" id="KW-1185">Reference proteome</keyword>
<evidence type="ECO:0000256" key="2">
    <source>
        <dbReference type="ARBA" id="ARBA00004855"/>
    </source>
</evidence>
<keyword evidence="6 7" id="KW-0520">NAD</keyword>
<comment type="similarity">
    <text evidence="7">Belongs to the 3-hydroxyacyl-CoA dehydrogenase family. L-carnitine dehydrogenase subfamily.</text>
</comment>
<dbReference type="SUPFAM" id="SSF54637">
    <property type="entry name" value="Thioesterase/thiol ester dehydrase-isomerase"/>
    <property type="match status" value="1"/>
</dbReference>
<dbReference type="InterPro" id="IPR026578">
    <property type="entry name" value="L-carnitine_dehydrogenase"/>
</dbReference>
<dbReference type="Gene3D" id="3.10.129.10">
    <property type="entry name" value="Hotdog Thioesterase"/>
    <property type="match status" value="1"/>
</dbReference>
<evidence type="ECO:0000259" key="9">
    <source>
        <dbReference type="Pfam" id="PF02737"/>
    </source>
</evidence>
<dbReference type="InterPro" id="IPR036291">
    <property type="entry name" value="NAD(P)-bd_dom_sf"/>
</dbReference>
<dbReference type="PANTHER" id="PTHR48075">
    <property type="entry name" value="3-HYDROXYACYL-COA DEHYDROGENASE FAMILY PROTEIN"/>
    <property type="match status" value="1"/>
</dbReference>
<sequence>MTRKAAILGAGVIGAGWAARFALMGWDVAVFDPSPTAKATVEAALDRARASLPALYDSPLPPEGRVTHAADLAGAVRDAAWIQESVPERLDLKHTLFQEVQAHCSPGAILASSTSGFTPTELQAGAQRPGQIIVAHPFNPVYLLPLVELVGSGETPRDLLAKAEQVLDSLGMAPLTIEAEVPAHIADRLLEAVWREALWLVKDGVATTGQIDDAIRLGFGLRWAQMGLFETYRIAGGDGGMAHFLRQFGPALKWPWTRLMDVPELDEALVQKIAAQSDTQSGAHSIAELEAMRDDNLVSILRVLKDRNAGAGAVLRGHEAGLALPAPDPDTPAMPVTLDRQVPVTWVDYNGHMNEARFLQAFSNACDQLLHWAGMTPEAIAAGHSVFTVETHIRHLDEVQIGDRIRVKARVIEGGGKKFHIWQELWVGDRLCATGEQMLLHVDLATRRSAVPPDRIANWLARAKAAHADLPWPEGVGRAVGQRA</sequence>
<evidence type="ECO:0000256" key="4">
    <source>
        <dbReference type="ARBA" id="ARBA00022490"/>
    </source>
</evidence>